<proteinExistence type="predicted"/>
<dbReference type="OrthoDB" id="8858565at2"/>
<reference evidence="1 2" key="1">
    <citation type="submission" date="2015-05" db="EMBL/GenBank/DDBJ databases">
        <title>Complete genome sequence of a sulfur-oxidizing gammaproteobacterium strain HA5.</title>
        <authorList>
            <person name="Miura A."/>
            <person name="Kojima H."/>
            <person name="Fukui M."/>
        </authorList>
    </citation>
    <scope>NUCLEOTIDE SEQUENCE [LARGE SCALE GENOMIC DNA]</scope>
    <source>
        <strain evidence="1 2">HA5</strain>
    </source>
</reference>
<dbReference type="AlphaFoldDB" id="A0A1B4XH37"/>
<evidence type="ECO:0008006" key="3">
    <source>
        <dbReference type="Google" id="ProtNLM"/>
    </source>
</evidence>
<dbReference type="Proteomes" id="UP000243180">
    <property type="component" value="Chromosome"/>
</dbReference>
<dbReference type="InterPro" id="IPR018691">
    <property type="entry name" value="DUF2188"/>
</dbReference>
<name>A0A1B4XH37_9GAMM</name>
<protein>
    <recommendedName>
        <fullName evidence="3">DUF2188 domain-containing protein</fullName>
    </recommendedName>
</protein>
<accession>A0A1B4XH37</accession>
<evidence type="ECO:0000313" key="2">
    <source>
        <dbReference type="Proteomes" id="UP000243180"/>
    </source>
</evidence>
<sequence length="79" mass="8791">MGFDQKGFLVFRVKQGNAGKWNVMEAGIEKPLASFDTQKDAIEYAHDLGSTKNGSKLEIFNERGVQIAEVDTTSSPRRE</sequence>
<dbReference type="RefSeq" id="WP_096360917.1">
    <property type="nucleotide sequence ID" value="NZ_AP014879.1"/>
</dbReference>
<keyword evidence="2" id="KW-1185">Reference proteome</keyword>
<gene>
    <name evidence="1" type="ORF">SCL_1833</name>
</gene>
<dbReference type="KEGG" id="slim:SCL_1833"/>
<dbReference type="InParanoid" id="A0A1B4XH37"/>
<organism evidence="1 2">
    <name type="scientific">Sulfuricaulis limicola</name>
    <dbReference type="NCBI Taxonomy" id="1620215"/>
    <lineage>
        <taxon>Bacteria</taxon>
        <taxon>Pseudomonadati</taxon>
        <taxon>Pseudomonadota</taxon>
        <taxon>Gammaproteobacteria</taxon>
        <taxon>Acidiferrobacterales</taxon>
        <taxon>Acidiferrobacteraceae</taxon>
        <taxon>Sulfuricaulis</taxon>
    </lineage>
</organism>
<dbReference type="Pfam" id="PF09954">
    <property type="entry name" value="DUF2188"/>
    <property type="match status" value="1"/>
</dbReference>
<dbReference type="EMBL" id="AP014879">
    <property type="protein sequence ID" value="BAV34131.1"/>
    <property type="molecule type" value="Genomic_DNA"/>
</dbReference>
<evidence type="ECO:0000313" key="1">
    <source>
        <dbReference type="EMBL" id="BAV34131.1"/>
    </source>
</evidence>